<name>A0AAV4VDZ5_9ARAC</name>
<evidence type="ECO:0000256" key="1">
    <source>
        <dbReference type="SAM" id="Phobius"/>
    </source>
</evidence>
<dbReference type="AlphaFoldDB" id="A0AAV4VDZ5"/>
<evidence type="ECO:0000313" key="2">
    <source>
        <dbReference type="EMBL" id="GIY67773.1"/>
    </source>
</evidence>
<evidence type="ECO:0000313" key="3">
    <source>
        <dbReference type="Proteomes" id="UP001054837"/>
    </source>
</evidence>
<keyword evidence="1" id="KW-0472">Membrane</keyword>
<dbReference type="Proteomes" id="UP001054837">
    <property type="component" value="Unassembled WGS sequence"/>
</dbReference>
<accession>A0AAV4VDZ5</accession>
<keyword evidence="1" id="KW-0812">Transmembrane</keyword>
<organism evidence="2 3">
    <name type="scientific">Caerostris darwini</name>
    <dbReference type="NCBI Taxonomy" id="1538125"/>
    <lineage>
        <taxon>Eukaryota</taxon>
        <taxon>Metazoa</taxon>
        <taxon>Ecdysozoa</taxon>
        <taxon>Arthropoda</taxon>
        <taxon>Chelicerata</taxon>
        <taxon>Arachnida</taxon>
        <taxon>Araneae</taxon>
        <taxon>Araneomorphae</taxon>
        <taxon>Entelegynae</taxon>
        <taxon>Araneoidea</taxon>
        <taxon>Araneidae</taxon>
        <taxon>Caerostris</taxon>
    </lineage>
</organism>
<keyword evidence="1" id="KW-1133">Transmembrane helix</keyword>
<proteinExistence type="predicted"/>
<protein>
    <submittedName>
        <fullName evidence="2">Uncharacterized protein</fullName>
    </submittedName>
</protein>
<dbReference type="EMBL" id="BPLQ01012776">
    <property type="protein sequence ID" value="GIY67773.1"/>
    <property type="molecule type" value="Genomic_DNA"/>
</dbReference>
<feature type="transmembrane region" description="Helical" evidence="1">
    <location>
        <begin position="28"/>
        <end position="47"/>
    </location>
</feature>
<gene>
    <name evidence="2" type="ORF">CDAR_36111</name>
</gene>
<keyword evidence="3" id="KW-1185">Reference proteome</keyword>
<comment type="caution">
    <text evidence="2">The sequence shown here is derived from an EMBL/GenBank/DDBJ whole genome shotgun (WGS) entry which is preliminary data.</text>
</comment>
<reference evidence="2 3" key="1">
    <citation type="submission" date="2021-06" db="EMBL/GenBank/DDBJ databases">
        <title>Caerostris darwini draft genome.</title>
        <authorList>
            <person name="Kono N."/>
            <person name="Arakawa K."/>
        </authorList>
    </citation>
    <scope>NUCLEOTIDE SEQUENCE [LARGE SCALE GENOMIC DNA]</scope>
</reference>
<sequence length="83" mass="9282">MPRPPIIIVCERPSQGRMPSRLPDGSQVVLTSAVCHSPLVFAILFLVQRRDIRQIHSHTSDVLFNQVKPSSTTTTIAAIKTRY</sequence>